<dbReference type="RefSeq" id="WP_141879272.1">
    <property type="nucleotide sequence ID" value="NZ_VFOM01000001.1"/>
</dbReference>
<dbReference type="Gene3D" id="3.20.20.140">
    <property type="entry name" value="Metal-dependent hydrolases"/>
    <property type="match status" value="1"/>
</dbReference>
<dbReference type="AlphaFoldDB" id="A0A542YFW4"/>
<evidence type="ECO:0000313" key="3">
    <source>
        <dbReference type="EMBL" id="TQL46968.1"/>
    </source>
</evidence>
<dbReference type="Pfam" id="PF04909">
    <property type="entry name" value="Amidohydro_2"/>
    <property type="match status" value="1"/>
</dbReference>
<feature type="domain" description="Amidohydrolase-related" evidence="2">
    <location>
        <begin position="16"/>
        <end position="306"/>
    </location>
</feature>
<evidence type="ECO:0000313" key="4">
    <source>
        <dbReference type="Proteomes" id="UP000317998"/>
    </source>
</evidence>
<organism evidence="3 4">
    <name type="scientific">Homoserinimonas aerilata</name>
    <dbReference type="NCBI Taxonomy" id="1162970"/>
    <lineage>
        <taxon>Bacteria</taxon>
        <taxon>Bacillati</taxon>
        <taxon>Actinomycetota</taxon>
        <taxon>Actinomycetes</taxon>
        <taxon>Micrococcales</taxon>
        <taxon>Microbacteriaceae</taxon>
        <taxon>Homoserinimonas</taxon>
    </lineage>
</organism>
<keyword evidence="4" id="KW-1185">Reference proteome</keyword>
<dbReference type="GO" id="GO:0016787">
    <property type="term" value="F:hydrolase activity"/>
    <property type="evidence" value="ECO:0007669"/>
    <property type="project" value="UniProtKB-KW"/>
</dbReference>
<sequence length="316" mass="34340">MPETDAAAAGYDGPVIDAHHHVWDLRRNLHPWLTPEGKVAHRYGDYSAIKHDYLAADFLDDIEGTPVEASVYMEAEWDPSDPLGEVEYIREISATTGVPGAMAAQAWLNAPDLAEVLSSYAATGIVRSVRHKPGGPATLAAVGSERTLMSDDAWRAGYALLEEHGMHFELQTPWWNLPEAVELAKDFPATTLVINHSGVLLDREPETLAGWRAAIDAAAALPNVVIKASGLCVEGVPWSVDLNARVVLDMVAAFGAERVMFGSNFPVDGMFTTYRGLLDGYREITSVLSASEQRAFFHDTAARVYRPTPIVGDSVL</sequence>
<dbReference type="PANTHER" id="PTHR43569:SF1">
    <property type="entry name" value="BLL3371 PROTEIN"/>
    <property type="match status" value="1"/>
</dbReference>
<dbReference type="PANTHER" id="PTHR43569">
    <property type="entry name" value="AMIDOHYDROLASE"/>
    <property type="match status" value="1"/>
</dbReference>
<dbReference type="InterPro" id="IPR006680">
    <property type="entry name" value="Amidohydro-rel"/>
</dbReference>
<dbReference type="Proteomes" id="UP000317998">
    <property type="component" value="Unassembled WGS sequence"/>
</dbReference>
<proteinExistence type="inferred from homology"/>
<keyword evidence="3" id="KW-0378">Hydrolase</keyword>
<evidence type="ECO:0000256" key="1">
    <source>
        <dbReference type="ARBA" id="ARBA00038310"/>
    </source>
</evidence>
<reference evidence="3 4" key="1">
    <citation type="submission" date="2019-06" db="EMBL/GenBank/DDBJ databases">
        <title>Sequencing the genomes of 1000 actinobacteria strains.</title>
        <authorList>
            <person name="Klenk H.-P."/>
        </authorList>
    </citation>
    <scope>NUCLEOTIDE SEQUENCE [LARGE SCALE GENOMIC DNA]</scope>
    <source>
        <strain evidence="3 4">DSM 26477</strain>
    </source>
</reference>
<accession>A0A542YFW4</accession>
<dbReference type="SUPFAM" id="SSF51556">
    <property type="entry name" value="Metallo-dependent hydrolases"/>
    <property type="match status" value="1"/>
</dbReference>
<comment type="caution">
    <text evidence="3">The sequence shown here is derived from an EMBL/GenBank/DDBJ whole genome shotgun (WGS) entry which is preliminary data.</text>
</comment>
<protein>
    <submittedName>
        <fullName evidence="3">Putative TIM-barrel fold metal-dependent hydrolase</fullName>
    </submittedName>
</protein>
<dbReference type="InterPro" id="IPR032466">
    <property type="entry name" value="Metal_Hydrolase"/>
</dbReference>
<dbReference type="EMBL" id="VFOM01000001">
    <property type="protein sequence ID" value="TQL46968.1"/>
    <property type="molecule type" value="Genomic_DNA"/>
</dbReference>
<evidence type="ECO:0000259" key="2">
    <source>
        <dbReference type="Pfam" id="PF04909"/>
    </source>
</evidence>
<gene>
    <name evidence="3" type="ORF">FB562_0009</name>
</gene>
<dbReference type="InterPro" id="IPR052350">
    <property type="entry name" value="Metallo-dep_Lactonases"/>
</dbReference>
<name>A0A542YFW4_9MICO</name>
<dbReference type="OrthoDB" id="5450317at2"/>
<comment type="similarity">
    <text evidence="1">Belongs to the metallo-dependent hydrolases superfamily.</text>
</comment>